<proteinExistence type="predicted"/>
<dbReference type="eggNOG" id="ENOG5031S9P">
    <property type="taxonomic scope" value="Bacteria"/>
</dbReference>
<dbReference type="Proteomes" id="UP000005850">
    <property type="component" value="Chromosome"/>
</dbReference>
<dbReference type="HOGENOM" id="CLU_066420_0_0_9"/>
<dbReference type="RefSeq" id="WP_003335045.1">
    <property type="nucleotide sequence ID" value="NZ_CP007806.1"/>
</dbReference>
<keyword evidence="2" id="KW-1185">Reference proteome</keyword>
<dbReference type="Pfam" id="PF08812">
    <property type="entry name" value="YtxC"/>
    <property type="match status" value="1"/>
</dbReference>
<dbReference type="InterPro" id="IPR014199">
    <property type="entry name" value="Spore_YtxC"/>
</dbReference>
<dbReference type="KEGG" id="blr:BRLA_c010820"/>
<evidence type="ECO:0000313" key="2">
    <source>
        <dbReference type="Proteomes" id="UP000005850"/>
    </source>
</evidence>
<dbReference type="STRING" id="1042163.BRLA_c010820"/>
<gene>
    <name evidence="1" type="ORF">BRLA_c010820</name>
</gene>
<accession>A0A075QYI7</accession>
<name>A0A075QYI7_BRELA</name>
<protein>
    <submittedName>
        <fullName evidence="1">Putative sporulation protein</fullName>
    </submittedName>
</protein>
<sequence length="305" mass="36405">MQTVSVFLQTTNQHYIERFCHILQSMQEKIDTSPVRIECRVEEHGCHTQFRFVSWSREEYTCETLEYMASFVALLVTEWTVQVIEVELLRTFLKRKAKGAFIHKFDEIYPYIQFVFHELDEVRENMNRSTRKAAIYEQVFRYLDEEQYLYLEGFVKFRLKNYRILLDKAFEMGLQQYQQDKEYQEFVELLRFFVSKQEHRYPLVHVVLRETQEFIMYDQDDTKIDLSQVDTILGFRPDRQEDHIMSALIALAPEKIVIHGVEDSNVLMQTMRAVFGDRVLGCVSCAHCLTTPGNLDFQFSSHYNT</sequence>
<organism evidence="1 2">
    <name type="scientific">Brevibacillus laterosporus LMG 15441</name>
    <dbReference type="NCBI Taxonomy" id="1042163"/>
    <lineage>
        <taxon>Bacteria</taxon>
        <taxon>Bacillati</taxon>
        <taxon>Bacillota</taxon>
        <taxon>Bacilli</taxon>
        <taxon>Bacillales</taxon>
        <taxon>Paenibacillaceae</taxon>
        <taxon>Brevibacillus</taxon>
    </lineage>
</organism>
<dbReference type="AlphaFoldDB" id="A0A075QYI7"/>
<evidence type="ECO:0000313" key="1">
    <source>
        <dbReference type="EMBL" id="AIG25422.1"/>
    </source>
</evidence>
<reference evidence="1 2" key="1">
    <citation type="journal article" date="2011" name="J. Bacteriol.">
        <title>Genome sequence of Brevibacillus laterosporus LMG 15441, a pathogen of invertebrates.</title>
        <authorList>
            <person name="Djukic M."/>
            <person name="Poehlein A."/>
            <person name="Thurmer A."/>
            <person name="Daniel R."/>
        </authorList>
    </citation>
    <scope>NUCLEOTIDE SEQUENCE [LARGE SCALE GENOMIC DNA]</scope>
    <source>
        <strain evidence="1 2">LMG 15441</strain>
    </source>
</reference>
<dbReference type="EMBL" id="CP007806">
    <property type="protein sequence ID" value="AIG25422.1"/>
    <property type="molecule type" value="Genomic_DNA"/>
</dbReference>